<proteinExistence type="inferred from homology"/>
<dbReference type="PANTHER" id="PTHR18964:SF149">
    <property type="entry name" value="BIFUNCTIONAL UDP-N-ACETYLGLUCOSAMINE 2-EPIMERASE_N-ACETYLMANNOSAMINE KINASE"/>
    <property type="match status" value="1"/>
</dbReference>
<dbReference type="SUPFAM" id="SSF53067">
    <property type="entry name" value="Actin-like ATPase domain"/>
    <property type="match status" value="1"/>
</dbReference>
<reference evidence="2 3" key="1">
    <citation type="submission" date="2014-03" db="EMBL/GenBank/DDBJ databases">
        <title>Draft Genome Sequences of 13 Willow Endophytes.</title>
        <authorList>
            <person name="Gan H.Y."/>
            <person name="Gan H.M."/>
            <person name="Savka M.A."/>
            <person name="Hudson A.O."/>
        </authorList>
    </citation>
    <scope>NUCLEOTIDE SEQUENCE [LARGE SCALE GENOMIC DNA]</scope>
    <source>
        <strain evidence="2 3">RIT293</strain>
    </source>
</reference>
<keyword evidence="3" id="KW-1185">Reference proteome</keyword>
<dbReference type="Pfam" id="PF00480">
    <property type="entry name" value="ROK"/>
    <property type="match status" value="1"/>
</dbReference>
<comment type="similarity">
    <text evidence="1">Belongs to the ROK (NagC/XylR) family.</text>
</comment>
<evidence type="ECO:0000313" key="2">
    <source>
        <dbReference type="EMBL" id="EZP26166.1"/>
    </source>
</evidence>
<dbReference type="eggNOG" id="COG1940">
    <property type="taxonomic scope" value="Bacteria"/>
</dbReference>
<accession>A0A031FPT4</accession>
<dbReference type="PANTHER" id="PTHR18964">
    <property type="entry name" value="ROK (REPRESSOR, ORF, KINASE) FAMILY"/>
    <property type="match status" value="1"/>
</dbReference>
<evidence type="ECO:0000313" key="3">
    <source>
        <dbReference type="Proteomes" id="UP000024001"/>
    </source>
</evidence>
<protein>
    <submittedName>
        <fullName evidence="2">Putative transcriptional regulator</fullName>
    </submittedName>
</protein>
<dbReference type="Gene3D" id="3.30.420.40">
    <property type="match status" value="2"/>
</dbReference>
<gene>
    <name evidence="2" type="ORF">BW34_02498</name>
</gene>
<dbReference type="PATRIC" id="fig|273677.3.peg.2478"/>
<organism evidence="2 3">
    <name type="scientific">Microbacterium oleivorans</name>
    <dbReference type="NCBI Taxonomy" id="273677"/>
    <lineage>
        <taxon>Bacteria</taxon>
        <taxon>Bacillati</taxon>
        <taxon>Actinomycetota</taxon>
        <taxon>Actinomycetes</taxon>
        <taxon>Micrococcales</taxon>
        <taxon>Microbacteriaceae</taxon>
        <taxon>Microbacterium</taxon>
    </lineage>
</organism>
<name>A0A031FPT4_9MICO</name>
<dbReference type="AlphaFoldDB" id="A0A031FPT4"/>
<sequence>MRVGVDVGGTKILAVAVDEGGSVVATVRRATGWGADAVVDGICAAVETVSQGRRPDAIGVGVPGQVAPRGIVRHALNLGIDSLDLAAAVEDRIGARPVVENDVRAAAVGVSALLPEVASLAYLNVGTGVAAGIAQGGMPWRGARGAAGEIGHVSVDPAGPVCPCGQRGCIEALAGGDAVAARWGQAATLPVAEVFEAADAGDPLALSVRADLVRGVAAAVQLLVLTTDVERVVLGGGVANLGERLRRPVRTALRAAASGSVFLASLDLADRVVPVPSDAPIGALGAALLAGAPAAAVPGM</sequence>
<dbReference type="OrthoDB" id="8772678at2"/>
<dbReference type="InterPro" id="IPR000600">
    <property type="entry name" value="ROK"/>
</dbReference>
<dbReference type="RefSeq" id="WP_036312991.1">
    <property type="nucleotide sequence ID" value="NZ_JFYO01000007.1"/>
</dbReference>
<dbReference type="InterPro" id="IPR043129">
    <property type="entry name" value="ATPase_NBD"/>
</dbReference>
<evidence type="ECO:0000256" key="1">
    <source>
        <dbReference type="ARBA" id="ARBA00006479"/>
    </source>
</evidence>
<dbReference type="Proteomes" id="UP000024001">
    <property type="component" value="Unassembled WGS sequence"/>
</dbReference>
<comment type="caution">
    <text evidence="2">The sequence shown here is derived from an EMBL/GenBank/DDBJ whole genome shotgun (WGS) entry which is preliminary data.</text>
</comment>
<dbReference type="EMBL" id="JFYO01000007">
    <property type="protein sequence ID" value="EZP26166.1"/>
    <property type="molecule type" value="Genomic_DNA"/>
</dbReference>